<comment type="function">
    <text evidence="6">Regulatory subunit of the dimeric UBA3-ULA1 E1 enzyme.</text>
</comment>
<reference evidence="8" key="1">
    <citation type="submission" date="2020-10" db="EMBL/GenBank/DDBJ databases">
        <authorList>
            <person name="Roach M.J.R."/>
        </authorList>
    </citation>
    <scope>NUCLEOTIDE SEQUENCE</scope>
    <source>
        <strain evidence="8">CBS 1945</strain>
    </source>
</reference>
<accession>A0A875SAS1</accession>
<dbReference type="GO" id="GO:0045116">
    <property type="term" value="P:protein neddylation"/>
    <property type="evidence" value="ECO:0007669"/>
    <property type="project" value="UniProtKB-UniRule"/>
</dbReference>
<dbReference type="RefSeq" id="XP_038780710.1">
    <property type="nucleotide sequence ID" value="XM_038924782.1"/>
</dbReference>
<comment type="similarity">
    <text evidence="3 6">Belongs to the ubiquitin-activating E1 family. ULA1 subfamily.</text>
</comment>
<dbReference type="PIRSF" id="PIRSF039099">
    <property type="entry name" value="APP-BP1"/>
    <property type="match status" value="1"/>
</dbReference>
<sequence>MNDNEVGNKYDRQVRLWNPNGQRCLANSSMCLINANTTASETLKNLVLPGVGKLVIVDDGRQTTDQDLASNFFLRDNAIRSVRAVEMAHTLGQLNPDVHVEAEIRPLDQLLDEPQYWSQFNCVMVSSFLESPELHQALSNLLWNQNICLIEVNSIGFYATLHIQYKEQDIIETHDNSLDDLRLDLPWPELQKHIDSIDLDQLDDQAFSNVPYSIILTKVYQKLVSTSAEFSRPVPSTVRNFVQSELRRTGDETNLEEACNRAILVLKNSKEIPGNLKEIFEDDELDCGDRFWVLVKALKIFYNNHGVLPLSGVLPDMESDTVNYMALTKLYREKFNDDKKELRGYIEDKEMFTDSELSTFVKNCRYMQVLRGSRKLFSGNLLVENENNPRMIHNLNIYVAFLAVKSFYERKHRFPNLKDRAKLRTVAISLLCRYQNVKNFPEGLEKVLDEICRYNGNEMHNTCALIGGVAAQEVIKVLTNQYVTLDNCLSYDGVNCEVRSWSIGSS</sequence>
<evidence type="ECO:0000256" key="2">
    <source>
        <dbReference type="ARBA" id="ARBA00005032"/>
    </source>
</evidence>
<dbReference type="SUPFAM" id="SSF69572">
    <property type="entry name" value="Activating enzymes of the ubiquitin-like proteins"/>
    <property type="match status" value="1"/>
</dbReference>
<evidence type="ECO:0000256" key="6">
    <source>
        <dbReference type="PIRNR" id="PIRNR039099"/>
    </source>
</evidence>
<dbReference type="InterPro" id="IPR035985">
    <property type="entry name" value="Ubiquitin-activating_enz"/>
</dbReference>
<dbReference type="InterPro" id="IPR045886">
    <property type="entry name" value="ThiF/MoeB/HesA"/>
</dbReference>
<dbReference type="KEGG" id="bnn:FOA43_004549"/>
<evidence type="ECO:0000256" key="3">
    <source>
        <dbReference type="ARBA" id="ARBA00006868"/>
    </source>
</evidence>
<comment type="pathway">
    <text evidence="2 6">Protein modification; protein neddylation.</text>
</comment>
<keyword evidence="5 6" id="KW-0833">Ubl conjugation pathway</keyword>
<protein>
    <recommendedName>
        <fullName evidence="6">NEDD8-activating enzyme E1 regulatory subunit</fullName>
    </recommendedName>
</protein>
<dbReference type="PANTHER" id="PTHR10953">
    <property type="entry name" value="UBIQUITIN-ACTIVATING ENZYME E1"/>
    <property type="match status" value="1"/>
</dbReference>
<dbReference type="InterPro" id="IPR000594">
    <property type="entry name" value="ThiF_NAD_FAD-bd"/>
</dbReference>
<comment type="subcellular location">
    <subcellularLocation>
        <location evidence="1">Cytoplasm</location>
    </subcellularLocation>
</comment>
<evidence type="ECO:0000259" key="7">
    <source>
        <dbReference type="Pfam" id="PF00899"/>
    </source>
</evidence>
<dbReference type="AlphaFoldDB" id="A0A875SAS1"/>
<dbReference type="Gene3D" id="3.40.50.720">
    <property type="entry name" value="NAD(P)-binding Rossmann-like Domain"/>
    <property type="match status" value="2"/>
</dbReference>
<proteinExistence type="inferred from homology"/>
<dbReference type="GO" id="GO:0019781">
    <property type="term" value="F:NEDD8 activating enzyme activity"/>
    <property type="evidence" value="ECO:0007669"/>
    <property type="project" value="UniProtKB-UniRule"/>
</dbReference>
<organism evidence="8 9">
    <name type="scientific">Eeniella nana</name>
    <name type="common">Yeast</name>
    <name type="synonym">Brettanomyces nanus</name>
    <dbReference type="NCBI Taxonomy" id="13502"/>
    <lineage>
        <taxon>Eukaryota</taxon>
        <taxon>Fungi</taxon>
        <taxon>Dikarya</taxon>
        <taxon>Ascomycota</taxon>
        <taxon>Saccharomycotina</taxon>
        <taxon>Pichiomycetes</taxon>
        <taxon>Pichiales</taxon>
        <taxon>Pichiaceae</taxon>
        <taxon>Brettanomyces</taxon>
    </lineage>
</organism>
<dbReference type="PANTHER" id="PTHR10953:SF29">
    <property type="entry name" value="NEDD8-ACTIVATING ENZYME E1 REGULATORY SUBUNIT"/>
    <property type="match status" value="1"/>
</dbReference>
<dbReference type="GO" id="GO:0005737">
    <property type="term" value="C:cytoplasm"/>
    <property type="evidence" value="ECO:0007669"/>
    <property type="project" value="UniProtKB-SubCell"/>
</dbReference>
<dbReference type="Proteomes" id="UP000662931">
    <property type="component" value="Chromosome 4"/>
</dbReference>
<dbReference type="GeneID" id="62197949"/>
<dbReference type="EMBL" id="CP064815">
    <property type="protein sequence ID" value="QPG77145.1"/>
    <property type="molecule type" value="Genomic_DNA"/>
</dbReference>
<keyword evidence="9" id="KW-1185">Reference proteome</keyword>
<evidence type="ECO:0000313" key="9">
    <source>
        <dbReference type="Proteomes" id="UP000662931"/>
    </source>
</evidence>
<gene>
    <name evidence="8" type="ORF">FOA43_004549</name>
</gene>
<dbReference type="OrthoDB" id="1708823at2759"/>
<feature type="domain" description="THIF-type NAD/FAD binding fold" evidence="7">
    <location>
        <begin position="10"/>
        <end position="500"/>
    </location>
</feature>
<name>A0A875SAS1_EENNA</name>
<dbReference type="Pfam" id="PF00899">
    <property type="entry name" value="ThiF"/>
    <property type="match status" value="1"/>
</dbReference>
<dbReference type="InterPro" id="IPR030667">
    <property type="entry name" value="APP-BP1"/>
</dbReference>
<evidence type="ECO:0000256" key="5">
    <source>
        <dbReference type="ARBA" id="ARBA00022786"/>
    </source>
</evidence>
<evidence type="ECO:0000256" key="1">
    <source>
        <dbReference type="ARBA" id="ARBA00004496"/>
    </source>
</evidence>
<evidence type="ECO:0000256" key="4">
    <source>
        <dbReference type="ARBA" id="ARBA00022490"/>
    </source>
</evidence>
<keyword evidence="4" id="KW-0963">Cytoplasm</keyword>
<evidence type="ECO:0000313" key="8">
    <source>
        <dbReference type="EMBL" id="QPG77145.1"/>
    </source>
</evidence>
<dbReference type="UniPathway" id="UPA00885"/>